<dbReference type="InterPro" id="IPR029068">
    <property type="entry name" value="Glyas_Bleomycin-R_OHBP_Dase"/>
</dbReference>
<dbReference type="PROSITE" id="PS51819">
    <property type="entry name" value="VOC"/>
    <property type="match status" value="1"/>
</dbReference>
<dbReference type="InterPro" id="IPR037523">
    <property type="entry name" value="VOC_core"/>
</dbReference>
<dbReference type="Proteomes" id="UP001297092">
    <property type="component" value="Unassembled WGS sequence"/>
</dbReference>
<dbReference type="SUPFAM" id="SSF54593">
    <property type="entry name" value="Glyoxalase/Bleomycin resistance protein/Dihydroxybiphenyl dioxygenase"/>
    <property type="match status" value="1"/>
</dbReference>
<organism evidence="2 3">
    <name type="scientific">Aequorivita echinoideorum</name>
    <dbReference type="NCBI Taxonomy" id="1549647"/>
    <lineage>
        <taxon>Bacteria</taxon>
        <taxon>Pseudomonadati</taxon>
        <taxon>Bacteroidota</taxon>
        <taxon>Flavobacteriia</taxon>
        <taxon>Flavobacteriales</taxon>
        <taxon>Flavobacteriaceae</taxon>
        <taxon>Aequorivita</taxon>
    </lineage>
</organism>
<keyword evidence="3" id="KW-1185">Reference proteome</keyword>
<feature type="domain" description="VOC" evidence="1">
    <location>
        <begin position="4"/>
        <end position="136"/>
    </location>
</feature>
<dbReference type="Pfam" id="PF00903">
    <property type="entry name" value="Glyoxalase"/>
    <property type="match status" value="1"/>
</dbReference>
<dbReference type="RefSeq" id="WP_214112635.1">
    <property type="nucleotide sequence ID" value="NZ_JAHCTB010000002.1"/>
</dbReference>
<dbReference type="PANTHER" id="PTHR36503">
    <property type="entry name" value="BLR2520 PROTEIN"/>
    <property type="match status" value="1"/>
</dbReference>
<comment type="caution">
    <text evidence="2">The sequence shown here is derived from an EMBL/GenBank/DDBJ whole genome shotgun (WGS) entry which is preliminary data.</text>
</comment>
<evidence type="ECO:0000259" key="1">
    <source>
        <dbReference type="PROSITE" id="PS51819"/>
    </source>
</evidence>
<proteinExistence type="predicted"/>
<evidence type="ECO:0000313" key="2">
    <source>
        <dbReference type="EMBL" id="MBT0607786.1"/>
    </source>
</evidence>
<dbReference type="PANTHER" id="PTHR36503:SF2">
    <property type="entry name" value="BLR2408 PROTEIN"/>
    <property type="match status" value="1"/>
</dbReference>
<sequence>MKPKKIWANLAVSNVEKTREFYTKLGFRPNGPHTTKELASFLVGDDDFVIHFFEKERFKTSLEGELADLSKGNEVMFTLSAESREEVNQWVTKVTEAGGTILFNPQKHSKKLYTENNFYTCVFTDLDGHKFNVFYM</sequence>
<reference evidence="2 3" key="1">
    <citation type="submission" date="2021-05" db="EMBL/GenBank/DDBJ databases">
        <title>Aequorivita echinoideorum JCM 30378 genome.</title>
        <authorList>
            <person name="Zhang H."/>
            <person name="Li C."/>
        </authorList>
    </citation>
    <scope>NUCLEOTIDE SEQUENCE [LARGE SCALE GENOMIC DNA]</scope>
    <source>
        <strain evidence="2 3">JCM30378</strain>
    </source>
</reference>
<accession>A0ABS5S3K0</accession>
<gene>
    <name evidence="2" type="ORF">KIV10_06290</name>
</gene>
<dbReference type="Gene3D" id="3.10.180.10">
    <property type="entry name" value="2,3-Dihydroxybiphenyl 1,2-Dioxygenase, domain 1"/>
    <property type="match status" value="1"/>
</dbReference>
<dbReference type="EMBL" id="JAHCTB010000002">
    <property type="protein sequence ID" value="MBT0607786.1"/>
    <property type="molecule type" value="Genomic_DNA"/>
</dbReference>
<protein>
    <submittedName>
        <fullName evidence="2">VOC family protein</fullName>
    </submittedName>
</protein>
<evidence type="ECO:0000313" key="3">
    <source>
        <dbReference type="Proteomes" id="UP001297092"/>
    </source>
</evidence>
<name>A0ABS5S3K0_9FLAO</name>
<dbReference type="InterPro" id="IPR004360">
    <property type="entry name" value="Glyas_Fos-R_dOase_dom"/>
</dbReference>